<dbReference type="SUPFAM" id="SSF51322">
    <property type="entry name" value="Cyanovirin-N"/>
    <property type="match status" value="1"/>
</dbReference>
<reference evidence="3" key="1">
    <citation type="submission" date="2019-04" db="EMBL/GenBank/DDBJ databases">
        <title>Sequencing of skin fungus with MAO and IRED activity.</title>
        <authorList>
            <person name="Marsaioli A.J."/>
            <person name="Bonatto J.M.C."/>
            <person name="Reis Junior O."/>
        </authorList>
    </citation>
    <scope>NUCLEOTIDE SEQUENCE</scope>
    <source>
        <strain evidence="3">28M1</strain>
    </source>
</reference>
<feature type="chain" id="PRO_5040256819" description="Cyanovirin-N domain-containing protein" evidence="1">
    <location>
        <begin position="24"/>
        <end position="163"/>
    </location>
</feature>
<accession>A0A9P5BU18</accession>
<name>A0A9P5BU18_9PLEO</name>
<comment type="caution">
    <text evidence="3">The sequence shown here is derived from an EMBL/GenBank/DDBJ whole genome shotgun (WGS) entry which is preliminary data.</text>
</comment>
<dbReference type="EMBL" id="SWKV01000212">
    <property type="protein sequence ID" value="KAF3030334.1"/>
    <property type="molecule type" value="Genomic_DNA"/>
</dbReference>
<evidence type="ECO:0000313" key="3">
    <source>
        <dbReference type="EMBL" id="KAF3030334.1"/>
    </source>
</evidence>
<dbReference type="Gene3D" id="2.30.60.10">
    <property type="entry name" value="Cyanovirin-N"/>
    <property type="match status" value="1"/>
</dbReference>
<dbReference type="OrthoDB" id="3753314at2759"/>
<evidence type="ECO:0000259" key="2">
    <source>
        <dbReference type="Pfam" id="PF08881"/>
    </source>
</evidence>
<feature type="domain" description="Cyanovirin-N" evidence="2">
    <location>
        <begin position="46"/>
        <end position="122"/>
    </location>
</feature>
<dbReference type="Pfam" id="PF08881">
    <property type="entry name" value="CVNH"/>
    <property type="match status" value="1"/>
</dbReference>
<gene>
    <name evidence="3" type="ORF">E8E12_000362</name>
</gene>
<dbReference type="InterPro" id="IPR036673">
    <property type="entry name" value="Cyanovirin-N_sf"/>
</dbReference>
<protein>
    <recommendedName>
        <fullName evidence="2">Cyanovirin-N domain-containing protein</fullName>
    </recommendedName>
</protein>
<sequence>MHLRRAAFVQALVALCLSYVASAASVSGRVSAVATPDDQLLAVRDQCFEFKLEGSILTAFCAFQGTIPAKASVDLNDCIENSSGEMLFVKGGANALRTCSSCSLTELNLQCECSTPSASTKLSAIGLDGQQRDDGSGVFALVSGELVCKPGFKRQAKDRLKLR</sequence>
<dbReference type="AlphaFoldDB" id="A0A9P5BU18"/>
<organism evidence="3 4">
    <name type="scientific">Didymella heteroderae</name>
    <dbReference type="NCBI Taxonomy" id="1769908"/>
    <lineage>
        <taxon>Eukaryota</taxon>
        <taxon>Fungi</taxon>
        <taxon>Dikarya</taxon>
        <taxon>Ascomycota</taxon>
        <taxon>Pezizomycotina</taxon>
        <taxon>Dothideomycetes</taxon>
        <taxon>Pleosporomycetidae</taxon>
        <taxon>Pleosporales</taxon>
        <taxon>Pleosporineae</taxon>
        <taxon>Didymellaceae</taxon>
        <taxon>Didymella</taxon>
    </lineage>
</organism>
<keyword evidence="4" id="KW-1185">Reference proteome</keyword>
<dbReference type="Proteomes" id="UP000758155">
    <property type="component" value="Unassembled WGS sequence"/>
</dbReference>
<dbReference type="InterPro" id="IPR011058">
    <property type="entry name" value="Cyanovirin-N"/>
</dbReference>
<feature type="signal peptide" evidence="1">
    <location>
        <begin position="1"/>
        <end position="23"/>
    </location>
</feature>
<evidence type="ECO:0000256" key="1">
    <source>
        <dbReference type="SAM" id="SignalP"/>
    </source>
</evidence>
<proteinExistence type="predicted"/>
<keyword evidence="1" id="KW-0732">Signal</keyword>
<evidence type="ECO:0000313" key="4">
    <source>
        <dbReference type="Proteomes" id="UP000758155"/>
    </source>
</evidence>